<evidence type="ECO:0008006" key="3">
    <source>
        <dbReference type="Google" id="ProtNLM"/>
    </source>
</evidence>
<reference evidence="1 2" key="1">
    <citation type="journal article" date="2018" name="Syst. Appl. Microbiol.">
        <title>Pectobacterium zantedeschiae sp. nov. a new species of a soft rot pathogen isolated from Calla lily (Zantedeschia spp.).</title>
        <authorList>
            <person name="Waleron M."/>
            <person name="Misztak A."/>
            <person name="Waleron M."/>
            <person name="Franczuk M."/>
            <person name="Jonca J."/>
            <person name="Wielgomas B."/>
            <person name="Mikicinski A."/>
            <person name="Popovic T."/>
            <person name="Waleron K."/>
        </authorList>
    </citation>
    <scope>NUCLEOTIDE SEQUENCE [LARGE SCALE GENOMIC DNA]</scope>
    <source>
        <strain evidence="1 2">9M</strain>
    </source>
</reference>
<dbReference type="EMBL" id="NWTM01000003">
    <property type="protein sequence ID" value="RYC40721.1"/>
    <property type="molecule type" value="Genomic_DNA"/>
</dbReference>
<dbReference type="Proteomes" id="UP001138460">
    <property type="component" value="Unassembled WGS sequence"/>
</dbReference>
<comment type="caution">
    <text evidence="1">The sequence shown here is derived from an EMBL/GenBank/DDBJ whole genome shotgun (WGS) entry which is preliminary data.</text>
</comment>
<dbReference type="OrthoDB" id="6919103at2"/>
<proteinExistence type="predicted"/>
<accession>A0A9X8P3W3</accession>
<dbReference type="AlphaFoldDB" id="A0A9X8P3W3"/>
<sequence length="111" mass="13440">MKKNEIYIDILQVTLPHLRMIASSSFIHRMRDRSAVYETQLIHGFYSLLSHEEFKDDDIRFLNYHCRYYYENCNSKISMLYNDHLKSFSDLFSIIPDDLREKLEWEGPKIV</sequence>
<dbReference type="RefSeq" id="WP_129712961.1">
    <property type="nucleotide sequence ID" value="NZ_JBEHFA010000009.1"/>
</dbReference>
<protein>
    <recommendedName>
        <fullName evidence="3">Zinc ABC transporter substrate-binding protein</fullName>
    </recommendedName>
</protein>
<keyword evidence="2" id="KW-1185">Reference proteome</keyword>
<organism evidence="1 2">
    <name type="scientific">Pectobacterium zantedeschiae</name>
    <dbReference type="NCBI Taxonomy" id="2034769"/>
    <lineage>
        <taxon>Bacteria</taxon>
        <taxon>Pseudomonadati</taxon>
        <taxon>Pseudomonadota</taxon>
        <taxon>Gammaproteobacteria</taxon>
        <taxon>Enterobacterales</taxon>
        <taxon>Pectobacteriaceae</taxon>
        <taxon>Pectobacterium</taxon>
    </lineage>
</organism>
<name>A0A9X8P3W3_9GAMM</name>
<gene>
    <name evidence="1" type="ORF">CLR69_18010</name>
</gene>
<evidence type="ECO:0000313" key="2">
    <source>
        <dbReference type="Proteomes" id="UP001138460"/>
    </source>
</evidence>
<evidence type="ECO:0000313" key="1">
    <source>
        <dbReference type="EMBL" id="RYC40721.1"/>
    </source>
</evidence>